<feature type="region of interest" description="Disordered" evidence="1">
    <location>
        <begin position="1"/>
        <end position="33"/>
    </location>
</feature>
<dbReference type="InterPro" id="IPR000182">
    <property type="entry name" value="GNAT_dom"/>
</dbReference>
<keyword evidence="3" id="KW-0808">Transferase</keyword>
<feature type="compositionally biased region" description="Low complexity" evidence="1">
    <location>
        <begin position="18"/>
        <end position="33"/>
    </location>
</feature>
<dbReference type="GO" id="GO:0016747">
    <property type="term" value="F:acyltransferase activity, transferring groups other than amino-acyl groups"/>
    <property type="evidence" value="ECO:0007669"/>
    <property type="project" value="InterPro"/>
</dbReference>
<feature type="compositionally biased region" description="Polar residues" evidence="1">
    <location>
        <begin position="188"/>
        <end position="198"/>
    </location>
</feature>
<dbReference type="eggNOG" id="ENOG502SDXU">
    <property type="taxonomic scope" value="Eukaryota"/>
</dbReference>
<proteinExistence type="predicted"/>
<sequence length="311" mass="33274">MATADPLIDPAITESDLSSVVASPSPNNNEEAAAAAAAAAVDALAASQYGGSLGDDLIHEDTTLNGGPEPESEAVSRLSQLPQETPQTQQPPPIRAQPAPAAVPAAFVQHYNPAAHSHLALYLAALHGSRITADNLSGTFAPPLHHEKLLDWWKVQLTTSAVFLLIRPPQAVVNGNSSGYGNNYQSQPQSPNPSHYSQYPLQQAKISGQDLVGVIMLQSHPSETSPHVATIELLLVNLHYRQLGGERQLLETVEQQAVLEGRTLLSDSSMANMYKDLGFTEAGRIPGMINRPLTGEKRAQSIFYKDLSSRS</sequence>
<gene>
    <name evidence="3" type="ORF">F503_02051</name>
</gene>
<dbReference type="SUPFAM" id="SSF55729">
    <property type="entry name" value="Acyl-CoA N-acyltransferases (Nat)"/>
    <property type="match status" value="1"/>
</dbReference>
<dbReference type="AlphaFoldDB" id="S3CAQ0"/>
<keyword evidence="4" id="KW-1185">Reference proteome</keyword>
<feature type="domain" description="N-acetyltransferase" evidence="2">
    <location>
        <begin position="164"/>
        <end position="300"/>
    </location>
</feature>
<organism evidence="3 4">
    <name type="scientific">Ophiostoma piceae (strain UAMH 11346)</name>
    <name type="common">Sap stain fungus</name>
    <dbReference type="NCBI Taxonomy" id="1262450"/>
    <lineage>
        <taxon>Eukaryota</taxon>
        <taxon>Fungi</taxon>
        <taxon>Dikarya</taxon>
        <taxon>Ascomycota</taxon>
        <taxon>Pezizomycotina</taxon>
        <taxon>Sordariomycetes</taxon>
        <taxon>Sordariomycetidae</taxon>
        <taxon>Ophiostomatales</taxon>
        <taxon>Ophiostomataceae</taxon>
        <taxon>Ophiostoma</taxon>
    </lineage>
</organism>
<evidence type="ECO:0000313" key="3">
    <source>
        <dbReference type="EMBL" id="EPE03313.1"/>
    </source>
</evidence>
<dbReference type="Proteomes" id="UP000016923">
    <property type="component" value="Unassembled WGS sequence"/>
</dbReference>
<dbReference type="InterPro" id="IPR016181">
    <property type="entry name" value="Acyl_CoA_acyltransferase"/>
</dbReference>
<dbReference type="Pfam" id="PF00583">
    <property type="entry name" value="Acetyltransf_1"/>
    <property type="match status" value="1"/>
</dbReference>
<feature type="region of interest" description="Disordered" evidence="1">
    <location>
        <begin position="51"/>
        <end position="101"/>
    </location>
</feature>
<accession>S3CAQ0</accession>
<evidence type="ECO:0000259" key="2">
    <source>
        <dbReference type="PROSITE" id="PS51186"/>
    </source>
</evidence>
<dbReference type="EMBL" id="KE148169">
    <property type="protein sequence ID" value="EPE03313.1"/>
    <property type="molecule type" value="Genomic_DNA"/>
</dbReference>
<name>S3CAQ0_OPHP1</name>
<feature type="region of interest" description="Disordered" evidence="1">
    <location>
        <begin position="177"/>
        <end position="198"/>
    </location>
</feature>
<dbReference type="VEuPathDB" id="FungiDB:F503_02051"/>
<dbReference type="PROSITE" id="PS51186">
    <property type="entry name" value="GNAT"/>
    <property type="match status" value="1"/>
</dbReference>
<reference evidence="3 4" key="1">
    <citation type="journal article" date="2013" name="BMC Genomics">
        <title>The genome and transcriptome of the pine saprophyte Ophiostoma piceae, and a comparison with the bark beetle-associated pine pathogen Grosmannia clavigera.</title>
        <authorList>
            <person name="Haridas S."/>
            <person name="Wang Y."/>
            <person name="Lim L."/>
            <person name="Massoumi Alamouti S."/>
            <person name="Jackman S."/>
            <person name="Docking R."/>
            <person name="Robertson G."/>
            <person name="Birol I."/>
            <person name="Bohlmann J."/>
            <person name="Breuil C."/>
        </authorList>
    </citation>
    <scope>NUCLEOTIDE SEQUENCE [LARGE SCALE GENOMIC DNA]</scope>
    <source>
        <strain evidence="3 4">UAMH 11346</strain>
    </source>
</reference>
<feature type="compositionally biased region" description="Low complexity" evidence="1">
    <location>
        <begin position="177"/>
        <end position="187"/>
    </location>
</feature>
<evidence type="ECO:0000313" key="4">
    <source>
        <dbReference type="Proteomes" id="UP000016923"/>
    </source>
</evidence>
<protein>
    <submittedName>
        <fullName evidence="3">Gcn5-related n-acetyltransferase</fullName>
    </submittedName>
</protein>
<dbReference type="OrthoDB" id="41532at2759"/>
<dbReference type="Gene3D" id="3.40.630.30">
    <property type="match status" value="1"/>
</dbReference>
<dbReference type="HOGENOM" id="CLU_077728_0_0_1"/>
<dbReference type="STRING" id="1262450.S3CAQ0"/>
<evidence type="ECO:0000256" key="1">
    <source>
        <dbReference type="SAM" id="MobiDB-lite"/>
    </source>
</evidence>